<evidence type="ECO:0000313" key="6">
    <source>
        <dbReference type="EMBL" id="TPP11576.1"/>
    </source>
</evidence>
<reference evidence="6 7" key="1">
    <citation type="submission" date="2019-06" db="EMBL/GenBank/DDBJ databases">
        <title>Rhizobium sp. CL12 isolated from roots of soybean.</title>
        <authorList>
            <person name="Wang C."/>
        </authorList>
    </citation>
    <scope>NUCLEOTIDE SEQUENCE [LARGE SCALE GENOMIC DNA]</scope>
    <source>
        <strain evidence="6 7">CL12</strain>
    </source>
</reference>
<gene>
    <name evidence="6" type="ORF">FJQ55_12475</name>
</gene>
<keyword evidence="4" id="KW-0804">Transcription</keyword>
<dbReference type="Pfam" id="PF03466">
    <property type="entry name" value="LysR_substrate"/>
    <property type="match status" value="1"/>
</dbReference>
<dbReference type="PANTHER" id="PTHR30537">
    <property type="entry name" value="HTH-TYPE TRANSCRIPTIONAL REGULATOR"/>
    <property type="match status" value="1"/>
</dbReference>
<comment type="caution">
    <text evidence="6">The sequence shown here is derived from an EMBL/GenBank/DDBJ whole genome shotgun (WGS) entry which is preliminary data.</text>
</comment>
<sequence>MAIDHISWDHYRTFLAVLDTGSLSAAARSLGLTQPTAGRHIEALEQAFGGPLFLRGPQGLLPTEKASAMHGHARSMAAMSASLARIASGDMEGVRGTVRISASEVIAIEALPKIFAELQDRHPDLEIELSASDTVEDLLNQEADIAVRMTTPQQNALLSRHIGRLPMGFFAHRLYLERHGRPTDLTGLSDHRLIGFDRQLAYIRDILKDNPVLADLRFRFRADSNLAQLAAIRAGIGIGVCQVALGRADPDLVEVLPGRIDLALETYVVMHESLKTTPRYRATFDALVAGLFEFAGRQGGGAAAES</sequence>
<dbReference type="InterPro" id="IPR036390">
    <property type="entry name" value="WH_DNA-bd_sf"/>
</dbReference>
<dbReference type="GO" id="GO:0003700">
    <property type="term" value="F:DNA-binding transcription factor activity"/>
    <property type="evidence" value="ECO:0007669"/>
    <property type="project" value="InterPro"/>
</dbReference>
<evidence type="ECO:0000256" key="2">
    <source>
        <dbReference type="ARBA" id="ARBA00023015"/>
    </source>
</evidence>
<dbReference type="GO" id="GO:0043565">
    <property type="term" value="F:sequence-specific DNA binding"/>
    <property type="evidence" value="ECO:0007669"/>
    <property type="project" value="TreeGrafter"/>
</dbReference>
<evidence type="ECO:0000256" key="3">
    <source>
        <dbReference type="ARBA" id="ARBA00023125"/>
    </source>
</evidence>
<accession>A0A504USA1</accession>
<dbReference type="InterPro" id="IPR005119">
    <property type="entry name" value="LysR_subst-bd"/>
</dbReference>
<keyword evidence="2" id="KW-0805">Transcription regulation</keyword>
<keyword evidence="7" id="KW-1185">Reference proteome</keyword>
<dbReference type="SUPFAM" id="SSF53850">
    <property type="entry name" value="Periplasmic binding protein-like II"/>
    <property type="match status" value="1"/>
</dbReference>
<evidence type="ECO:0000256" key="4">
    <source>
        <dbReference type="ARBA" id="ARBA00023163"/>
    </source>
</evidence>
<dbReference type="Gene3D" id="3.40.190.290">
    <property type="match status" value="1"/>
</dbReference>
<dbReference type="PANTHER" id="PTHR30537:SF3">
    <property type="entry name" value="TRANSCRIPTIONAL REGULATORY PROTEIN"/>
    <property type="match status" value="1"/>
</dbReference>
<dbReference type="InterPro" id="IPR000847">
    <property type="entry name" value="LysR_HTH_N"/>
</dbReference>
<dbReference type="OrthoDB" id="9798121at2"/>
<dbReference type="InterPro" id="IPR058163">
    <property type="entry name" value="LysR-type_TF_proteobact-type"/>
</dbReference>
<evidence type="ECO:0000259" key="5">
    <source>
        <dbReference type="PROSITE" id="PS50931"/>
    </source>
</evidence>
<evidence type="ECO:0000256" key="1">
    <source>
        <dbReference type="ARBA" id="ARBA00009437"/>
    </source>
</evidence>
<keyword evidence="3" id="KW-0238">DNA-binding</keyword>
<name>A0A504USA1_9HYPH</name>
<comment type="similarity">
    <text evidence="1">Belongs to the LysR transcriptional regulatory family.</text>
</comment>
<dbReference type="PROSITE" id="PS50931">
    <property type="entry name" value="HTH_LYSR"/>
    <property type="match status" value="1"/>
</dbReference>
<feature type="domain" description="HTH lysR-type" evidence="5">
    <location>
        <begin position="6"/>
        <end position="63"/>
    </location>
</feature>
<dbReference type="Pfam" id="PF00126">
    <property type="entry name" value="HTH_1"/>
    <property type="match status" value="1"/>
</dbReference>
<dbReference type="EMBL" id="VFYP01000001">
    <property type="protein sequence ID" value="TPP11576.1"/>
    <property type="molecule type" value="Genomic_DNA"/>
</dbReference>
<organism evidence="6 7">
    <name type="scientific">Rhizobium glycinendophyticum</name>
    <dbReference type="NCBI Taxonomy" id="2589807"/>
    <lineage>
        <taxon>Bacteria</taxon>
        <taxon>Pseudomonadati</taxon>
        <taxon>Pseudomonadota</taxon>
        <taxon>Alphaproteobacteria</taxon>
        <taxon>Hyphomicrobiales</taxon>
        <taxon>Rhizobiaceae</taxon>
        <taxon>Rhizobium/Agrobacterium group</taxon>
        <taxon>Rhizobium</taxon>
    </lineage>
</organism>
<dbReference type="RefSeq" id="WP_140828310.1">
    <property type="nucleotide sequence ID" value="NZ_VFYP01000001.1"/>
</dbReference>
<dbReference type="InterPro" id="IPR036388">
    <property type="entry name" value="WH-like_DNA-bd_sf"/>
</dbReference>
<protein>
    <submittedName>
        <fullName evidence="6">LysR family transcriptional regulator</fullName>
    </submittedName>
</protein>
<dbReference type="Gene3D" id="1.10.10.10">
    <property type="entry name" value="Winged helix-like DNA-binding domain superfamily/Winged helix DNA-binding domain"/>
    <property type="match status" value="1"/>
</dbReference>
<dbReference type="GO" id="GO:0006351">
    <property type="term" value="P:DNA-templated transcription"/>
    <property type="evidence" value="ECO:0007669"/>
    <property type="project" value="TreeGrafter"/>
</dbReference>
<dbReference type="PRINTS" id="PR00039">
    <property type="entry name" value="HTHLYSR"/>
</dbReference>
<dbReference type="Proteomes" id="UP000316429">
    <property type="component" value="Unassembled WGS sequence"/>
</dbReference>
<evidence type="ECO:0000313" key="7">
    <source>
        <dbReference type="Proteomes" id="UP000316429"/>
    </source>
</evidence>
<dbReference type="SUPFAM" id="SSF46785">
    <property type="entry name" value="Winged helix' DNA-binding domain"/>
    <property type="match status" value="1"/>
</dbReference>
<proteinExistence type="inferred from homology"/>
<dbReference type="AlphaFoldDB" id="A0A504USA1"/>